<gene>
    <name evidence="2" type="ORF">LOKVESSMR4R_02084</name>
</gene>
<evidence type="ECO:0000313" key="2">
    <source>
        <dbReference type="EMBL" id="ARU01393.1"/>
    </source>
</evidence>
<keyword evidence="1" id="KW-1133">Transmembrane helix</keyword>
<dbReference type="KEGG" id="lvs:LOKVESSMR4R_02084"/>
<keyword evidence="1" id="KW-0812">Transmembrane</keyword>
<evidence type="ECO:0000313" key="3">
    <source>
        <dbReference type="Proteomes" id="UP000195273"/>
    </source>
</evidence>
<dbReference type="AlphaFoldDB" id="A0A1Y0ECT4"/>
<name>A0A1Y0ECT4_9RHOB</name>
<organism evidence="2 3">
    <name type="scientific">Yoonia vestfoldensis</name>
    <dbReference type="NCBI Taxonomy" id="245188"/>
    <lineage>
        <taxon>Bacteria</taxon>
        <taxon>Pseudomonadati</taxon>
        <taxon>Pseudomonadota</taxon>
        <taxon>Alphaproteobacteria</taxon>
        <taxon>Rhodobacterales</taxon>
        <taxon>Paracoccaceae</taxon>
        <taxon>Yoonia</taxon>
    </lineage>
</organism>
<keyword evidence="3" id="KW-1185">Reference proteome</keyword>
<dbReference type="EMBL" id="CP021431">
    <property type="protein sequence ID" value="ARU01393.1"/>
    <property type="molecule type" value="Genomic_DNA"/>
</dbReference>
<dbReference type="RefSeq" id="WP_237331761.1">
    <property type="nucleotide sequence ID" value="NZ_CP021431.1"/>
</dbReference>
<accession>A0A1Y0ECT4</accession>
<dbReference type="Proteomes" id="UP000195273">
    <property type="component" value="Chromosome"/>
</dbReference>
<feature type="transmembrane region" description="Helical" evidence="1">
    <location>
        <begin position="20"/>
        <end position="41"/>
    </location>
</feature>
<protein>
    <recommendedName>
        <fullName evidence="4">TadE-like protein</fullName>
    </recommendedName>
</protein>
<reference evidence="2 3" key="1">
    <citation type="submission" date="2017-05" db="EMBL/GenBank/DDBJ databases">
        <title>Genome Sequence of Loktanella vestfoldensis Strain SMR4r Isolated from a Culture of the Diatom Skeletonema marinoi.</title>
        <authorList>
            <person name="Topel M."/>
            <person name="Pinder M.I.M."/>
            <person name="Johansson O.N."/>
            <person name="Kourtchenko O."/>
            <person name="Godhe A."/>
            <person name="Clarke A.K."/>
        </authorList>
    </citation>
    <scope>NUCLEOTIDE SEQUENCE [LARGE SCALE GENOMIC DNA]</scope>
    <source>
        <strain evidence="2 3">SMR4r</strain>
    </source>
</reference>
<keyword evidence="1" id="KW-0472">Membrane</keyword>
<proteinExistence type="predicted"/>
<evidence type="ECO:0000256" key="1">
    <source>
        <dbReference type="SAM" id="Phobius"/>
    </source>
</evidence>
<sequence length="204" mass="22169">MTRMKDLIPRFWRNEDGTAAIELVLVTPIITWVLLSTLVYFDAFRAETRSARAGLTIADMFSREVNTPAAVDAAYIDAAQALLATLVESDTDPGLRVTSYSWDAAANRYVVRWSESRGIGQALSTADLALMTDRLPLLADGATSVLVETNAIYRAPFALGISPFTNGNLGPVEMTTFTVISPRFMPAVCFDPTPEDPANGDEIC</sequence>
<evidence type="ECO:0008006" key="4">
    <source>
        <dbReference type="Google" id="ProtNLM"/>
    </source>
</evidence>